<evidence type="ECO:0000259" key="7">
    <source>
        <dbReference type="Pfam" id="PF04024"/>
    </source>
</evidence>
<evidence type="ECO:0000256" key="5">
    <source>
        <dbReference type="ARBA" id="ARBA00023136"/>
    </source>
</evidence>
<protein>
    <recommendedName>
        <fullName evidence="7">Phage shock protein PspC N-terminal domain-containing protein</fullName>
    </recommendedName>
</protein>
<dbReference type="PANTHER" id="PTHR33885">
    <property type="entry name" value="PHAGE SHOCK PROTEIN C"/>
    <property type="match status" value="1"/>
</dbReference>
<evidence type="ECO:0000256" key="6">
    <source>
        <dbReference type="SAM" id="Phobius"/>
    </source>
</evidence>
<evidence type="ECO:0000313" key="9">
    <source>
        <dbReference type="Proteomes" id="UP000286678"/>
    </source>
</evidence>
<feature type="transmembrane region" description="Helical" evidence="6">
    <location>
        <begin position="112"/>
        <end position="137"/>
    </location>
</feature>
<keyword evidence="9" id="KW-1185">Reference proteome</keyword>
<comment type="subcellular location">
    <subcellularLocation>
        <location evidence="1">Cell membrane</location>
        <topology evidence="1">Single-pass membrane protein</topology>
    </subcellularLocation>
</comment>
<name>A0A432XBZ7_9GAMM</name>
<proteinExistence type="predicted"/>
<organism evidence="8 9">
    <name type="scientific">Pseudidiomarina aquimaris</name>
    <dbReference type="NCBI Taxonomy" id="641841"/>
    <lineage>
        <taxon>Bacteria</taxon>
        <taxon>Pseudomonadati</taxon>
        <taxon>Pseudomonadota</taxon>
        <taxon>Gammaproteobacteria</taxon>
        <taxon>Alteromonadales</taxon>
        <taxon>Idiomarinaceae</taxon>
        <taxon>Pseudidiomarina</taxon>
    </lineage>
</organism>
<dbReference type="GO" id="GO:0005886">
    <property type="term" value="C:plasma membrane"/>
    <property type="evidence" value="ECO:0007669"/>
    <property type="project" value="UniProtKB-SubCell"/>
</dbReference>
<dbReference type="Pfam" id="PF04024">
    <property type="entry name" value="PspC"/>
    <property type="match status" value="2"/>
</dbReference>
<dbReference type="OrthoDB" id="7359894at2"/>
<keyword evidence="5 6" id="KW-0472">Membrane</keyword>
<dbReference type="PANTHER" id="PTHR33885:SF3">
    <property type="entry name" value="PHAGE SHOCK PROTEIN C"/>
    <property type="match status" value="1"/>
</dbReference>
<keyword evidence="3 6" id="KW-0812">Transmembrane</keyword>
<dbReference type="InterPro" id="IPR007168">
    <property type="entry name" value="Phageshock_PspC_N"/>
</dbReference>
<evidence type="ECO:0000256" key="4">
    <source>
        <dbReference type="ARBA" id="ARBA00022989"/>
    </source>
</evidence>
<keyword evidence="2" id="KW-1003">Cell membrane</keyword>
<evidence type="ECO:0000256" key="2">
    <source>
        <dbReference type="ARBA" id="ARBA00022475"/>
    </source>
</evidence>
<comment type="caution">
    <text evidence="8">The sequence shown here is derived from an EMBL/GenBank/DDBJ whole genome shotgun (WGS) entry which is preliminary data.</text>
</comment>
<dbReference type="AlphaFoldDB" id="A0A432XBZ7"/>
<dbReference type="RefSeq" id="WP_126834756.1">
    <property type="nucleotide sequence ID" value="NZ_PIPT01000010.1"/>
</dbReference>
<dbReference type="Proteomes" id="UP000286678">
    <property type="component" value="Unassembled WGS sequence"/>
</dbReference>
<dbReference type="EMBL" id="PIPT01000010">
    <property type="protein sequence ID" value="RUO46180.1"/>
    <property type="molecule type" value="Genomic_DNA"/>
</dbReference>
<sequence length="154" mass="17456">MSNDYFVRKSSGRLLGGVCAGIASYFKVDKLVVRLLTLLLCFFAPALVISCYAVAWLLIPLEPKWDFEKRVFYRLRKDSAKVPLFKSSDSVFLGVCKGLAYKLNVNQNGLRVVFLVSSLCLGLGAIVYFVFALCMPYRSDYEIKLMKRIETLRS</sequence>
<feature type="domain" description="Phage shock protein PspC N-terminal" evidence="7">
    <location>
        <begin position="84"/>
        <end position="137"/>
    </location>
</feature>
<feature type="domain" description="Phage shock protein PspC N-terminal" evidence="7">
    <location>
        <begin position="6"/>
        <end position="61"/>
    </location>
</feature>
<dbReference type="InterPro" id="IPR052027">
    <property type="entry name" value="PspC"/>
</dbReference>
<keyword evidence="4 6" id="KW-1133">Transmembrane helix</keyword>
<feature type="transmembrane region" description="Helical" evidence="6">
    <location>
        <begin position="35"/>
        <end position="59"/>
    </location>
</feature>
<evidence type="ECO:0000256" key="1">
    <source>
        <dbReference type="ARBA" id="ARBA00004162"/>
    </source>
</evidence>
<evidence type="ECO:0000256" key="3">
    <source>
        <dbReference type="ARBA" id="ARBA00022692"/>
    </source>
</evidence>
<gene>
    <name evidence="8" type="ORF">CWE21_12415</name>
</gene>
<evidence type="ECO:0000313" key="8">
    <source>
        <dbReference type="EMBL" id="RUO46180.1"/>
    </source>
</evidence>
<accession>A0A432XBZ7</accession>
<reference evidence="9" key="1">
    <citation type="journal article" date="2018" name="Front. Microbiol.">
        <title>Genome-Based Analysis Reveals the Taxonomy and Diversity of the Family Idiomarinaceae.</title>
        <authorList>
            <person name="Liu Y."/>
            <person name="Lai Q."/>
            <person name="Shao Z."/>
        </authorList>
    </citation>
    <scope>NUCLEOTIDE SEQUENCE [LARGE SCALE GENOMIC DNA]</scope>
    <source>
        <strain evidence="9">SW15</strain>
    </source>
</reference>